<evidence type="ECO:0000259" key="6">
    <source>
        <dbReference type="Pfam" id="PF04547"/>
    </source>
</evidence>
<comment type="caution">
    <text evidence="7">The sequence shown here is derived from an EMBL/GenBank/DDBJ whole genome shotgun (WGS) entry which is preliminary data.</text>
</comment>
<reference evidence="7" key="1">
    <citation type="submission" date="2021-12" db="EMBL/GenBank/DDBJ databases">
        <title>Prjna785345.</title>
        <authorList>
            <person name="Rujirawat T."/>
            <person name="Krajaejun T."/>
        </authorList>
    </citation>
    <scope>NUCLEOTIDE SEQUENCE</scope>
    <source>
        <strain evidence="7">Pi057C3</strain>
    </source>
</reference>
<evidence type="ECO:0000256" key="1">
    <source>
        <dbReference type="ARBA" id="ARBA00004141"/>
    </source>
</evidence>
<evidence type="ECO:0000313" key="8">
    <source>
        <dbReference type="Proteomes" id="UP001209570"/>
    </source>
</evidence>
<dbReference type="GO" id="GO:0005254">
    <property type="term" value="F:chloride channel activity"/>
    <property type="evidence" value="ECO:0007669"/>
    <property type="project" value="TreeGrafter"/>
</dbReference>
<keyword evidence="4 5" id="KW-0472">Membrane</keyword>
<dbReference type="Proteomes" id="UP001209570">
    <property type="component" value="Unassembled WGS sequence"/>
</dbReference>
<dbReference type="PANTHER" id="PTHR12308:SF73">
    <property type="entry name" value="ANOCTAMIN"/>
    <property type="match status" value="1"/>
</dbReference>
<evidence type="ECO:0000256" key="3">
    <source>
        <dbReference type="ARBA" id="ARBA00022989"/>
    </source>
</evidence>
<dbReference type="InterPro" id="IPR049452">
    <property type="entry name" value="Anoctamin_TM"/>
</dbReference>
<keyword evidence="8" id="KW-1185">Reference proteome</keyword>
<dbReference type="InterPro" id="IPR007632">
    <property type="entry name" value="Anoctamin"/>
</dbReference>
<gene>
    <name evidence="7" type="ORF">P43SY_011965</name>
</gene>
<proteinExistence type="predicted"/>
<accession>A0AAD5L8C3</accession>
<feature type="transmembrane region" description="Helical" evidence="5">
    <location>
        <begin position="184"/>
        <end position="212"/>
    </location>
</feature>
<dbReference type="PANTHER" id="PTHR12308">
    <property type="entry name" value="ANOCTAMIN"/>
    <property type="match status" value="1"/>
</dbReference>
<dbReference type="Pfam" id="PF04547">
    <property type="entry name" value="Anoctamin"/>
    <property type="match status" value="1"/>
</dbReference>
<name>A0AAD5L8C3_PYTIN</name>
<dbReference type="AlphaFoldDB" id="A0AAD5L8C3"/>
<dbReference type="GO" id="GO:0016020">
    <property type="term" value="C:membrane"/>
    <property type="evidence" value="ECO:0007669"/>
    <property type="project" value="UniProtKB-SubCell"/>
</dbReference>
<organism evidence="7 8">
    <name type="scientific">Pythium insidiosum</name>
    <name type="common">Pythiosis disease agent</name>
    <dbReference type="NCBI Taxonomy" id="114742"/>
    <lineage>
        <taxon>Eukaryota</taxon>
        <taxon>Sar</taxon>
        <taxon>Stramenopiles</taxon>
        <taxon>Oomycota</taxon>
        <taxon>Peronosporomycetes</taxon>
        <taxon>Pythiales</taxon>
        <taxon>Pythiaceae</taxon>
        <taxon>Pythium</taxon>
    </lineage>
</organism>
<protein>
    <recommendedName>
        <fullName evidence="6">Anoctamin transmembrane domain-containing protein</fullName>
    </recommendedName>
</protein>
<comment type="subcellular location">
    <subcellularLocation>
        <location evidence="1">Membrane</location>
        <topology evidence="1">Multi-pass membrane protein</topology>
    </subcellularLocation>
</comment>
<keyword evidence="2 5" id="KW-0812">Transmembrane</keyword>
<dbReference type="EMBL" id="JAKCXM010002620">
    <property type="protein sequence ID" value="KAJ0390097.1"/>
    <property type="molecule type" value="Genomic_DNA"/>
</dbReference>
<evidence type="ECO:0000256" key="4">
    <source>
        <dbReference type="ARBA" id="ARBA00023136"/>
    </source>
</evidence>
<evidence type="ECO:0000313" key="7">
    <source>
        <dbReference type="EMBL" id="KAJ0390097.1"/>
    </source>
</evidence>
<keyword evidence="3 5" id="KW-1133">Transmembrane helix</keyword>
<sequence length="235" mass="26472">MLLGSAALSEFALSSRSNLRVVHVAFALSAKLLGPPLAALCRRLNDWENYKTQHDYDLNLTLKYSLLETVNLFGMLWVLTFVQPFVSPTICDAKKLGLDCLDQAAHLLVTMLAVDFALSLWDLRDCVVDEVLPRWLRCLCGSRQSIQTDEDRVHLLQSAPRHNLSVRLCAELELDEYDGVMFDYAQVIITFGFVAWFAALQPLAVLLAWGIATLQIRIDAFRLCCLTQRATLPRS</sequence>
<evidence type="ECO:0000256" key="2">
    <source>
        <dbReference type="ARBA" id="ARBA00022692"/>
    </source>
</evidence>
<evidence type="ECO:0000256" key="5">
    <source>
        <dbReference type="SAM" id="Phobius"/>
    </source>
</evidence>
<feature type="domain" description="Anoctamin transmembrane" evidence="6">
    <location>
        <begin position="30"/>
        <end position="231"/>
    </location>
</feature>